<proteinExistence type="predicted"/>
<accession>A0ABR5AX39</accession>
<feature type="transmembrane region" description="Helical" evidence="8">
    <location>
        <begin position="47"/>
        <end position="69"/>
    </location>
</feature>
<dbReference type="RefSeq" id="WP_041095889.1">
    <property type="nucleotide sequence ID" value="NZ_JARTHD010000049.1"/>
</dbReference>
<dbReference type="EMBL" id="JXLP01000004">
    <property type="protein sequence ID" value="KIL79170.1"/>
    <property type="molecule type" value="Genomic_DNA"/>
</dbReference>
<dbReference type="Proteomes" id="UP000031982">
    <property type="component" value="Unassembled WGS sequence"/>
</dbReference>
<evidence type="ECO:0000256" key="3">
    <source>
        <dbReference type="ARBA" id="ARBA00022475"/>
    </source>
</evidence>
<evidence type="ECO:0000256" key="2">
    <source>
        <dbReference type="ARBA" id="ARBA00022448"/>
    </source>
</evidence>
<feature type="transmembrane region" description="Helical" evidence="8">
    <location>
        <begin position="290"/>
        <end position="310"/>
    </location>
</feature>
<keyword evidence="7 8" id="KW-0472">Membrane</keyword>
<evidence type="ECO:0000256" key="1">
    <source>
        <dbReference type="ARBA" id="ARBA00004651"/>
    </source>
</evidence>
<evidence type="ECO:0000256" key="5">
    <source>
        <dbReference type="ARBA" id="ARBA00022989"/>
    </source>
</evidence>
<keyword evidence="3" id="KW-1003">Cell membrane</keyword>
<feature type="transmembrane region" description="Helical" evidence="8">
    <location>
        <begin position="413"/>
        <end position="432"/>
    </location>
</feature>
<comment type="caution">
    <text evidence="9">The sequence shown here is derived from an EMBL/GenBank/DDBJ whole genome shotgun (WGS) entry which is preliminary data.</text>
</comment>
<keyword evidence="6" id="KW-0406">Ion transport</keyword>
<evidence type="ECO:0000256" key="7">
    <source>
        <dbReference type="ARBA" id="ARBA00023136"/>
    </source>
</evidence>
<feature type="transmembrane region" description="Helical" evidence="8">
    <location>
        <begin position="193"/>
        <end position="213"/>
    </location>
</feature>
<sequence length="451" mass="49386">MKDPGKIKALKLSTFQLIVMLYLTGALFSTGLLLLPVAHKPGVDISLIDAAFVAVSALSVTGLSPVSVVDTFSTVGYFFILFILQVGGVGIMTLSSIIWILFGKRIGMRERQLIMADQNRTDLSGLVKLMIEIFLLILSIEAVGALILSIYFLQYYPTVSEAFLHGVFASISATTNGGFDITGNSLIVFANDYFVQFINMVLIVLGAIGFPVLVEVKDFLTYRGPLKFHFSLFTKLTTTVYAILAVLGTILIYLIERNHFFIDKAWHESFFYSAFQSIAARSAGLTSMDLNEFSMATLLLLSTLMFIGASPSSVGGGLRTTTFAIAILSVYFYARGKNTIKIFNREVHPVDVQRAFVVITTGFFIWGGSIIFLSSLEPELPIVKIIFEVSSAFGTTGSSLGITGELSSAAKCLLITLMFIGRIGLFSLLFIIRGKEIKDGYHFPKERILIG</sequence>
<feature type="transmembrane region" description="Helical" evidence="8">
    <location>
        <begin position="162"/>
        <end position="181"/>
    </location>
</feature>
<feature type="transmembrane region" description="Helical" evidence="8">
    <location>
        <begin position="316"/>
        <end position="334"/>
    </location>
</feature>
<comment type="subcellular location">
    <subcellularLocation>
        <location evidence="1">Cell membrane</location>
        <topology evidence="1">Multi-pass membrane protein</topology>
    </subcellularLocation>
</comment>
<evidence type="ECO:0000256" key="4">
    <source>
        <dbReference type="ARBA" id="ARBA00022692"/>
    </source>
</evidence>
<keyword evidence="10" id="KW-1185">Reference proteome</keyword>
<feature type="transmembrane region" description="Helical" evidence="8">
    <location>
        <begin position="133"/>
        <end position="156"/>
    </location>
</feature>
<dbReference type="Pfam" id="PF02386">
    <property type="entry name" value="TrkH"/>
    <property type="match status" value="1"/>
</dbReference>
<gene>
    <name evidence="9" type="ORF">SD77_3590</name>
</gene>
<feature type="transmembrane region" description="Helical" evidence="8">
    <location>
        <begin position="75"/>
        <end position="102"/>
    </location>
</feature>
<protein>
    <submittedName>
        <fullName evidence="9">Potassium uptake protein, integral membrane component, KtrB</fullName>
    </submittedName>
</protein>
<feature type="transmembrane region" description="Helical" evidence="8">
    <location>
        <begin position="233"/>
        <end position="255"/>
    </location>
</feature>
<dbReference type="InterPro" id="IPR003445">
    <property type="entry name" value="Cat_transpt"/>
</dbReference>
<evidence type="ECO:0000256" key="6">
    <source>
        <dbReference type="ARBA" id="ARBA00023065"/>
    </source>
</evidence>
<keyword evidence="5 8" id="KW-1133">Transmembrane helix</keyword>
<feature type="transmembrane region" description="Helical" evidence="8">
    <location>
        <begin position="355"/>
        <end position="374"/>
    </location>
</feature>
<name>A0ABR5AX39_BACBA</name>
<dbReference type="PANTHER" id="PTHR32024">
    <property type="entry name" value="TRK SYSTEM POTASSIUM UPTAKE PROTEIN TRKG-RELATED"/>
    <property type="match status" value="1"/>
</dbReference>
<evidence type="ECO:0000256" key="8">
    <source>
        <dbReference type="SAM" id="Phobius"/>
    </source>
</evidence>
<organism evidence="9 10">
    <name type="scientific">Bacillus badius</name>
    <dbReference type="NCBI Taxonomy" id="1455"/>
    <lineage>
        <taxon>Bacteria</taxon>
        <taxon>Bacillati</taxon>
        <taxon>Bacillota</taxon>
        <taxon>Bacilli</taxon>
        <taxon>Bacillales</taxon>
        <taxon>Bacillaceae</taxon>
        <taxon>Pseudobacillus</taxon>
    </lineage>
</organism>
<reference evidence="9 10" key="1">
    <citation type="submission" date="2015-01" db="EMBL/GenBank/DDBJ databases">
        <title>Genome Assembly of Bacillus badius MTCC 1458.</title>
        <authorList>
            <person name="Verma A."/>
            <person name="Khatri I."/>
            <person name="Mual P."/>
            <person name="Subramanian S."/>
            <person name="Krishnamurthi S."/>
        </authorList>
    </citation>
    <scope>NUCLEOTIDE SEQUENCE [LARGE SCALE GENOMIC DNA]</scope>
    <source>
        <strain evidence="9 10">MTCC 1458</strain>
    </source>
</reference>
<evidence type="ECO:0000313" key="10">
    <source>
        <dbReference type="Proteomes" id="UP000031982"/>
    </source>
</evidence>
<keyword evidence="2" id="KW-0813">Transport</keyword>
<evidence type="ECO:0000313" key="9">
    <source>
        <dbReference type="EMBL" id="KIL79170.1"/>
    </source>
</evidence>
<keyword evidence="4 8" id="KW-0812">Transmembrane</keyword>
<feature type="transmembrane region" description="Helical" evidence="8">
    <location>
        <begin position="12"/>
        <end position="35"/>
    </location>
</feature>
<dbReference type="PANTHER" id="PTHR32024:SF4">
    <property type="entry name" value="KTR SYSTEM POTASSIUM UPTAKE PROTEIN D"/>
    <property type="match status" value="1"/>
</dbReference>